<evidence type="ECO:0000313" key="2">
    <source>
        <dbReference type="Proteomes" id="UP001497535"/>
    </source>
</evidence>
<evidence type="ECO:0000313" key="1">
    <source>
        <dbReference type="EMBL" id="CAK5091940.1"/>
    </source>
</evidence>
<accession>A0ACB1AKB6</accession>
<protein>
    <submittedName>
        <fullName evidence="1">Uncharacterized protein</fullName>
    </submittedName>
</protein>
<dbReference type="Proteomes" id="UP001497535">
    <property type="component" value="Unassembled WGS sequence"/>
</dbReference>
<sequence length="61" mass="6730">MNVDIVRSYGFAAGISNIGLAPIDEFCVLEVLNKSNIGLVCDHYCNTANRMVHCFSHCCLH</sequence>
<keyword evidence="2" id="KW-1185">Reference proteome</keyword>
<organism evidence="1 2">
    <name type="scientific">Meloidogyne enterolobii</name>
    <name type="common">Root-knot nematode worm</name>
    <name type="synonym">Meloidogyne mayaguensis</name>
    <dbReference type="NCBI Taxonomy" id="390850"/>
    <lineage>
        <taxon>Eukaryota</taxon>
        <taxon>Metazoa</taxon>
        <taxon>Ecdysozoa</taxon>
        <taxon>Nematoda</taxon>
        <taxon>Chromadorea</taxon>
        <taxon>Rhabditida</taxon>
        <taxon>Tylenchina</taxon>
        <taxon>Tylenchomorpha</taxon>
        <taxon>Tylenchoidea</taxon>
        <taxon>Meloidogynidae</taxon>
        <taxon>Meloidogyninae</taxon>
        <taxon>Meloidogyne</taxon>
    </lineage>
</organism>
<dbReference type="EMBL" id="CAVMJV010000091">
    <property type="protein sequence ID" value="CAK5091940.1"/>
    <property type="molecule type" value="Genomic_DNA"/>
</dbReference>
<gene>
    <name evidence="1" type="ORF">MENTE1834_LOCUS39806</name>
</gene>
<comment type="caution">
    <text evidence="1">The sequence shown here is derived from an EMBL/GenBank/DDBJ whole genome shotgun (WGS) entry which is preliminary data.</text>
</comment>
<reference evidence="1" key="1">
    <citation type="submission" date="2023-11" db="EMBL/GenBank/DDBJ databases">
        <authorList>
            <person name="Poullet M."/>
        </authorList>
    </citation>
    <scope>NUCLEOTIDE SEQUENCE</scope>
    <source>
        <strain evidence="1">E1834</strain>
    </source>
</reference>
<name>A0ACB1AKB6_MELEN</name>
<proteinExistence type="predicted"/>